<dbReference type="InterPro" id="IPR000524">
    <property type="entry name" value="Tscrpt_reg_HTH_GntR"/>
</dbReference>
<dbReference type="SMART" id="SM00345">
    <property type="entry name" value="HTH_GNTR"/>
    <property type="match status" value="1"/>
</dbReference>
<organism evidence="5 6">
    <name type="scientific">Asanoa hainanensis</name>
    <dbReference type="NCBI Taxonomy" id="560556"/>
    <lineage>
        <taxon>Bacteria</taxon>
        <taxon>Bacillati</taxon>
        <taxon>Actinomycetota</taxon>
        <taxon>Actinomycetes</taxon>
        <taxon>Micromonosporales</taxon>
        <taxon>Micromonosporaceae</taxon>
        <taxon>Asanoa</taxon>
    </lineage>
</organism>
<feature type="domain" description="HTH gntR-type" evidence="4">
    <location>
        <begin position="5"/>
        <end position="73"/>
    </location>
</feature>
<dbReference type="SMART" id="SM00866">
    <property type="entry name" value="UTRA"/>
    <property type="match status" value="1"/>
</dbReference>
<accession>A0A239IYH4</accession>
<proteinExistence type="predicted"/>
<dbReference type="Pfam" id="PF07702">
    <property type="entry name" value="UTRA"/>
    <property type="match status" value="1"/>
</dbReference>
<dbReference type="SUPFAM" id="SSF46785">
    <property type="entry name" value="Winged helix' DNA-binding domain"/>
    <property type="match status" value="1"/>
</dbReference>
<dbReference type="InterPro" id="IPR011663">
    <property type="entry name" value="UTRA"/>
</dbReference>
<dbReference type="SUPFAM" id="SSF64288">
    <property type="entry name" value="Chorismate lyase-like"/>
    <property type="match status" value="1"/>
</dbReference>
<dbReference type="Gene3D" id="3.40.1410.10">
    <property type="entry name" value="Chorismate lyase-like"/>
    <property type="match status" value="1"/>
</dbReference>
<dbReference type="InterPro" id="IPR028978">
    <property type="entry name" value="Chorismate_lyase_/UTRA_dom_sf"/>
</dbReference>
<reference evidence="5 6" key="1">
    <citation type="submission" date="2017-06" db="EMBL/GenBank/DDBJ databases">
        <authorList>
            <person name="Kim H.J."/>
            <person name="Triplett B.A."/>
        </authorList>
    </citation>
    <scope>NUCLEOTIDE SEQUENCE [LARGE SCALE GENOMIC DNA]</scope>
    <source>
        <strain evidence="5 6">CGMCC 4.5593</strain>
    </source>
</reference>
<dbReference type="AlphaFoldDB" id="A0A239IYH4"/>
<name>A0A239IYH4_9ACTN</name>
<evidence type="ECO:0000256" key="1">
    <source>
        <dbReference type="ARBA" id="ARBA00023015"/>
    </source>
</evidence>
<evidence type="ECO:0000256" key="3">
    <source>
        <dbReference type="ARBA" id="ARBA00023163"/>
    </source>
</evidence>
<dbReference type="PANTHER" id="PTHR44846:SF17">
    <property type="entry name" value="GNTR-FAMILY TRANSCRIPTIONAL REGULATOR"/>
    <property type="match status" value="1"/>
</dbReference>
<evidence type="ECO:0000256" key="2">
    <source>
        <dbReference type="ARBA" id="ARBA00023125"/>
    </source>
</evidence>
<dbReference type="Gene3D" id="1.10.10.10">
    <property type="entry name" value="Winged helix-like DNA-binding domain superfamily/Winged helix DNA-binding domain"/>
    <property type="match status" value="1"/>
</dbReference>
<dbReference type="InterPro" id="IPR036390">
    <property type="entry name" value="WH_DNA-bd_sf"/>
</dbReference>
<keyword evidence="2" id="KW-0238">DNA-binding</keyword>
<evidence type="ECO:0000313" key="6">
    <source>
        <dbReference type="Proteomes" id="UP000198362"/>
    </source>
</evidence>
<evidence type="ECO:0000259" key="4">
    <source>
        <dbReference type="PROSITE" id="PS50949"/>
    </source>
</evidence>
<dbReference type="InterPro" id="IPR050679">
    <property type="entry name" value="Bact_HTH_transcr_reg"/>
</dbReference>
<dbReference type="PRINTS" id="PR00035">
    <property type="entry name" value="HTHGNTR"/>
</dbReference>
<evidence type="ECO:0000313" key="5">
    <source>
        <dbReference type="EMBL" id="SNS98258.1"/>
    </source>
</evidence>
<dbReference type="RefSeq" id="WP_089245787.1">
    <property type="nucleotide sequence ID" value="NZ_FZPH01000002.1"/>
</dbReference>
<dbReference type="PANTHER" id="PTHR44846">
    <property type="entry name" value="MANNOSYL-D-GLYCERATE TRANSPORT/METABOLISM SYSTEM REPRESSOR MNGR-RELATED"/>
    <property type="match status" value="1"/>
</dbReference>
<dbReference type="InterPro" id="IPR036388">
    <property type="entry name" value="WH-like_DNA-bd_sf"/>
</dbReference>
<keyword evidence="3" id="KW-0804">Transcription</keyword>
<gene>
    <name evidence="5" type="ORF">SAMN05421812_102617</name>
</gene>
<dbReference type="CDD" id="cd07377">
    <property type="entry name" value="WHTH_GntR"/>
    <property type="match status" value="1"/>
</dbReference>
<dbReference type="OrthoDB" id="7363114at2"/>
<dbReference type="GO" id="GO:0045892">
    <property type="term" value="P:negative regulation of DNA-templated transcription"/>
    <property type="evidence" value="ECO:0007669"/>
    <property type="project" value="TreeGrafter"/>
</dbReference>
<keyword evidence="6" id="KW-1185">Reference proteome</keyword>
<dbReference type="EMBL" id="FZPH01000002">
    <property type="protein sequence ID" value="SNS98258.1"/>
    <property type="molecule type" value="Genomic_DNA"/>
</dbReference>
<protein>
    <submittedName>
        <fullName evidence="5">GntR family transcriptional regulator</fullName>
    </submittedName>
</protein>
<dbReference type="PROSITE" id="PS50949">
    <property type="entry name" value="HTH_GNTR"/>
    <property type="match status" value="1"/>
</dbReference>
<keyword evidence="1" id="KW-0805">Transcription regulation</keyword>
<sequence length="248" mass="27108">MVPETNAYRRIAAELRAAIESGDLPSGAKLPSITALIDRFRVSRTTVVSALDLLRVEGLTEHRHGVGVFVRRFSRIVRNSPDRLTASRWRAGEAIQDLDTGARRRTVSVEVRREDVPVAVADAFGAASGSQAVARHRRFDVDGRTVQVASSYLPLDLAGGTRMEEADSGPGGIYARLAELGVGPTEFEERVVVRRPSSDEVRDLGLPTVGVEVIEVTRYAYAAGGRCVEVNRMVLDASAYELRYRFPA</sequence>
<dbReference type="GO" id="GO:0003700">
    <property type="term" value="F:DNA-binding transcription factor activity"/>
    <property type="evidence" value="ECO:0007669"/>
    <property type="project" value="InterPro"/>
</dbReference>
<dbReference type="GO" id="GO:0003677">
    <property type="term" value="F:DNA binding"/>
    <property type="evidence" value="ECO:0007669"/>
    <property type="project" value="UniProtKB-KW"/>
</dbReference>
<dbReference type="Pfam" id="PF00392">
    <property type="entry name" value="GntR"/>
    <property type="match status" value="1"/>
</dbReference>
<dbReference type="Proteomes" id="UP000198362">
    <property type="component" value="Unassembled WGS sequence"/>
</dbReference>